<dbReference type="InterPro" id="IPR023827">
    <property type="entry name" value="Peptidase_S8_Asp-AS"/>
</dbReference>
<evidence type="ECO:0000256" key="6">
    <source>
        <dbReference type="SAM" id="MobiDB-lite"/>
    </source>
</evidence>
<dbReference type="AlphaFoldDB" id="A0AAW1PTD7"/>
<dbReference type="InterPro" id="IPR034204">
    <property type="entry name" value="PfSUB1-like_cat_dom"/>
</dbReference>
<comment type="caution">
    <text evidence="8">The sequence shown here is derived from an EMBL/GenBank/DDBJ whole genome shotgun (WGS) entry which is preliminary data.</text>
</comment>
<dbReference type="InterPro" id="IPR051048">
    <property type="entry name" value="Peptidase_S8/S53_subtilisin"/>
</dbReference>
<dbReference type="SUPFAM" id="SSF52743">
    <property type="entry name" value="Subtilisin-like"/>
    <property type="match status" value="1"/>
</dbReference>
<feature type="region of interest" description="Disordered" evidence="6">
    <location>
        <begin position="424"/>
        <end position="449"/>
    </location>
</feature>
<keyword evidence="4 5" id="KW-0720">Serine protease</keyword>
<keyword evidence="2 5" id="KW-0645">Protease</keyword>
<dbReference type="CDD" id="cd07473">
    <property type="entry name" value="Peptidases_S8_Subtilisin_like"/>
    <property type="match status" value="1"/>
</dbReference>
<reference evidence="8 9" key="1">
    <citation type="journal article" date="2024" name="Nat. Commun.">
        <title>Phylogenomics reveals the evolutionary origins of lichenization in chlorophyte algae.</title>
        <authorList>
            <person name="Puginier C."/>
            <person name="Libourel C."/>
            <person name="Otte J."/>
            <person name="Skaloud P."/>
            <person name="Haon M."/>
            <person name="Grisel S."/>
            <person name="Petersen M."/>
            <person name="Berrin J.G."/>
            <person name="Delaux P.M."/>
            <person name="Dal Grande F."/>
            <person name="Keller J."/>
        </authorList>
    </citation>
    <scope>NUCLEOTIDE SEQUENCE [LARGE SCALE GENOMIC DNA]</scope>
    <source>
        <strain evidence="8 9">SAG 2036</strain>
    </source>
</reference>
<gene>
    <name evidence="8" type="ORF">WJX73_004542</name>
</gene>
<feature type="active site" description="Charge relay system" evidence="5">
    <location>
        <position position="168"/>
    </location>
</feature>
<dbReference type="InterPro" id="IPR036852">
    <property type="entry name" value="Peptidase_S8/S53_dom_sf"/>
</dbReference>
<evidence type="ECO:0000313" key="8">
    <source>
        <dbReference type="EMBL" id="KAK9811124.1"/>
    </source>
</evidence>
<dbReference type="InterPro" id="IPR015500">
    <property type="entry name" value="Peptidase_S8_subtilisin-rel"/>
</dbReference>
<comment type="similarity">
    <text evidence="1 5">Belongs to the peptidase S8 family.</text>
</comment>
<dbReference type="InterPro" id="IPR000209">
    <property type="entry name" value="Peptidase_S8/S53_dom"/>
</dbReference>
<evidence type="ECO:0000256" key="1">
    <source>
        <dbReference type="ARBA" id="ARBA00011073"/>
    </source>
</evidence>
<keyword evidence="9" id="KW-1185">Reference proteome</keyword>
<dbReference type="Pfam" id="PF00082">
    <property type="entry name" value="Peptidase_S8"/>
    <property type="match status" value="1"/>
</dbReference>
<evidence type="ECO:0000256" key="2">
    <source>
        <dbReference type="ARBA" id="ARBA00022670"/>
    </source>
</evidence>
<protein>
    <recommendedName>
        <fullName evidence="7">Peptidase S8/S53 domain-containing protein</fullName>
    </recommendedName>
</protein>
<organism evidence="8 9">
    <name type="scientific">Symbiochloris irregularis</name>
    <dbReference type="NCBI Taxonomy" id="706552"/>
    <lineage>
        <taxon>Eukaryota</taxon>
        <taxon>Viridiplantae</taxon>
        <taxon>Chlorophyta</taxon>
        <taxon>core chlorophytes</taxon>
        <taxon>Trebouxiophyceae</taxon>
        <taxon>Trebouxiales</taxon>
        <taxon>Trebouxiaceae</taxon>
        <taxon>Symbiochloris</taxon>
    </lineage>
</organism>
<dbReference type="PROSITE" id="PS00136">
    <property type="entry name" value="SUBTILASE_ASP"/>
    <property type="match status" value="1"/>
</dbReference>
<dbReference type="GO" id="GO:0006508">
    <property type="term" value="P:proteolysis"/>
    <property type="evidence" value="ECO:0007669"/>
    <property type="project" value="UniProtKB-KW"/>
</dbReference>
<feature type="domain" description="Peptidase S8/S53" evidence="7">
    <location>
        <begin position="105"/>
        <end position="369"/>
    </location>
</feature>
<accession>A0AAW1PTD7</accession>
<proteinExistence type="inferred from homology"/>
<evidence type="ECO:0000256" key="4">
    <source>
        <dbReference type="ARBA" id="ARBA00022825"/>
    </source>
</evidence>
<dbReference type="GO" id="GO:0004252">
    <property type="term" value="F:serine-type endopeptidase activity"/>
    <property type="evidence" value="ECO:0007669"/>
    <property type="project" value="UniProtKB-UniRule"/>
</dbReference>
<dbReference type="EMBL" id="JALJOQ010000011">
    <property type="protein sequence ID" value="KAK9811124.1"/>
    <property type="molecule type" value="Genomic_DNA"/>
</dbReference>
<evidence type="ECO:0000256" key="5">
    <source>
        <dbReference type="PROSITE-ProRule" id="PRU01240"/>
    </source>
</evidence>
<evidence type="ECO:0000256" key="3">
    <source>
        <dbReference type="ARBA" id="ARBA00022801"/>
    </source>
</evidence>
<dbReference type="PRINTS" id="PR00723">
    <property type="entry name" value="SUBTILISIN"/>
</dbReference>
<dbReference type="PANTHER" id="PTHR43399:SF4">
    <property type="entry name" value="CELL WALL-ASSOCIATED PROTEASE"/>
    <property type="match status" value="1"/>
</dbReference>
<evidence type="ECO:0000259" key="7">
    <source>
        <dbReference type="Pfam" id="PF00082"/>
    </source>
</evidence>
<feature type="active site" description="Charge relay system" evidence="5">
    <location>
        <position position="113"/>
    </location>
</feature>
<name>A0AAW1PTD7_9CHLO</name>
<feature type="active site" description="Charge relay system" evidence="5">
    <location>
        <position position="330"/>
    </location>
</feature>
<sequence length="449" mass="47504">MSCRTVFHGDCWATAALLKLQFEIVSVQAGIESLEVPEGDSLESWLSILNEHPGIEFAEEDRLMHAFDWNAPDDPDLPLQWAMYQLGLFLGQDDDRAWHRSTGSHAITVCIIDSGIDYDHPDLASNMWINHHEIPDNGIDDDHNGFIDDYYGFNFLNDSGDCIDNYFHGTHLAGIVGAACNNSLGVCGVSPNVNLMACKFLDAEGNGFTSNALRCLDYSLLMGADMTLNSWGGVDADSLSLRLAIHSAEAAGQLYITAAGNDWGADIDEHPTYPAAYNNSNILTVIATAENGQLAAYSNYGQTNAHIAAPGSHILSTVLDKGYGYHDGTSQAAAYVAGAAALAMAAYEQAGVNVSFGAAAIKAAILSGAARTPALADTCTSGGILDVAKALSLIPEHVLVNEVAGCPHCSGQLASYPTSRLETGALAPTSNPSDAASDPAWPQIKLARP</sequence>
<dbReference type="PROSITE" id="PS51892">
    <property type="entry name" value="SUBTILASE"/>
    <property type="match status" value="1"/>
</dbReference>
<dbReference type="Proteomes" id="UP001465755">
    <property type="component" value="Unassembled WGS sequence"/>
</dbReference>
<evidence type="ECO:0000313" key="9">
    <source>
        <dbReference type="Proteomes" id="UP001465755"/>
    </source>
</evidence>
<dbReference type="PANTHER" id="PTHR43399">
    <property type="entry name" value="SUBTILISIN-RELATED"/>
    <property type="match status" value="1"/>
</dbReference>
<keyword evidence="3 5" id="KW-0378">Hydrolase</keyword>
<dbReference type="Gene3D" id="3.40.50.200">
    <property type="entry name" value="Peptidase S8/S53 domain"/>
    <property type="match status" value="1"/>
</dbReference>